<evidence type="ECO:0000313" key="2">
    <source>
        <dbReference type="EMBL" id="SHH75205.1"/>
    </source>
</evidence>
<organism evidence="2 3">
    <name type="scientific">Desulfosporosinus lacus DSM 15449</name>
    <dbReference type="NCBI Taxonomy" id="1121420"/>
    <lineage>
        <taxon>Bacteria</taxon>
        <taxon>Bacillati</taxon>
        <taxon>Bacillota</taxon>
        <taxon>Clostridia</taxon>
        <taxon>Eubacteriales</taxon>
        <taxon>Desulfitobacteriaceae</taxon>
        <taxon>Desulfosporosinus</taxon>
    </lineage>
</organism>
<dbReference type="STRING" id="1121420.SAMN02746098_01369"/>
<feature type="chain" id="PRO_5039164414" evidence="1">
    <location>
        <begin position="26"/>
        <end position="316"/>
    </location>
</feature>
<keyword evidence="1" id="KW-0732">Signal</keyword>
<sequence length="316" mass="35324">MKKIIGKLVPIALVTFLALPAAVQAKGVEDFKIKGHGNDKSYHNSYMKAKWSRFEVQLQGDDGEGEVIKIIDNNPVFDYEIAGEEDNGSLANGDSVIINVINRGGNIVKRLNYSIEGLEVVDEDDDDTDSINLNTTGRDLDTTYGALRLLNFNNLASGAEVYLTNAQEKLGTTNRTQIDFYRGTTTDDEKPLGEWEERNKVRFGYDAEDGQVWVELNAEYEYRAEYSTTKDADFDAIQFMLLNRESDSVVKLENIKVNGKAIPDTVLIGDSDWPKWNLEGDIQNSHGNFVVEAELVIKGDQPKGEINKLEVVFGKK</sequence>
<accession>A0A1M5VJ26</accession>
<gene>
    <name evidence="2" type="ORF">SAMN02746098_01369</name>
</gene>
<evidence type="ECO:0000313" key="3">
    <source>
        <dbReference type="Proteomes" id="UP000183954"/>
    </source>
</evidence>
<evidence type="ECO:0000256" key="1">
    <source>
        <dbReference type="SAM" id="SignalP"/>
    </source>
</evidence>
<dbReference type="Proteomes" id="UP000183954">
    <property type="component" value="Unassembled WGS sequence"/>
</dbReference>
<proteinExistence type="predicted"/>
<dbReference type="AlphaFoldDB" id="A0A1M5VJ26"/>
<dbReference type="OrthoDB" id="1793785at2"/>
<keyword evidence="3" id="KW-1185">Reference proteome</keyword>
<dbReference type="RefSeq" id="WP_073028772.1">
    <property type="nucleotide sequence ID" value="NZ_FQXJ01000004.1"/>
</dbReference>
<feature type="signal peptide" evidence="1">
    <location>
        <begin position="1"/>
        <end position="25"/>
    </location>
</feature>
<name>A0A1M5VJ26_9FIRM</name>
<dbReference type="EMBL" id="FQXJ01000004">
    <property type="protein sequence ID" value="SHH75205.1"/>
    <property type="molecule type" value="Genomic_DNA"/>
</dbReference>
<protein>
    <submittedName>
        <fullName evidence="2">Uncharacterized protein</fullName>
    </submittedName>
</protein>
<reference evidence="3" key="1">
    <citation type="submission" date="2016-11" db="EMBL/GenBank/DDBJ databases">
        <authorList>
            <person name="Varghese N."/>
            <person name="Submissions S."/>
        </authorList>
    </citation>
    <scope>NUCLEOTIDE SEQUENCE [LARGE SCALE GENOMIC DNA]</scope>
    <source>
        <strain evidence="3">DSM 15449</strain>
    </source>
</reference>